<dbReference type="RefSeq" id="WP_169323750.1">
    <property type="nucleotide sequence ID" value="NZ_JABCJJ010000004.1"/>
</dbReference>
<evidence type="ECO:0000256" key="4">
    <source>
        <dbReference type="ARBA" id="ARBA00023277"/>
    </source>
</evidence>
<organism evidence="8 9">
    <name type="scientific">Cellulomonas fimi</name>
    <dbReference type="NCBI Taxonomy" id="1708"/>
    <lineage>
        <taxon>Bacteria</taxon>
        <taxon>Bacillati</taxon>
        <taxon>Actinomycetota</taxon>
        <taxon>Actinomycetes</taxon>
        <taxon>Micrococcales</taxon>
        <taxon>Cellulomonadaceae</taxon>
        <taxon>Cellulomonas</taxon>
    </lineage>
</organism>
<evidence type="ECO:0000256" key="2">
    <source>
        <dbReference type="ARBA" id="ARBA00022651"/>
    </source>
</evidence>
<dbReference type="InterPro" id="IPR006710">
    <property type="entry name" value="Glyco_hydro_43"/>
</dbReference>
<keyword evidence="2" id="KW-0858">Xylan degradation</keyword>
<proteinExistence type="inferred from homology"/>
<evidence type="ECO:0000256" key="7">
    <source>
        <dbReference type="RuleBase" id="RU361187"/>
    </source>
</evidence>
<dbReference type="GO" id="GO:0004553">
    <property type="term" value="F:hydrolase activity, hydrolyzing O-glycosyl compounds"/>
    <property type="evidence" value="ECO:0007669"/>
    <property type="project" value="InterPro"/>
</dbReference>
<evidence type="ECO:0000256" key="1">
    <source>
        <dbReference type="ARBA" id="ARBA00009865"/>
    </source>
</evidence>
<dbReference type="SUPFAM" id="SSF75005">
    <property type="entry name" value="Arabinanase/levansucrase/invertase"/>
    <property type="match status" value="1"/>
</dbReference>
<keyword evidence="3 7" id="KW-0378">Hydrolase</keyword>
<feature type="site" description="Important for catalytic activity, responsible for pKa modulation of the active site Glu and correct orientation of both the proton donor and substrate" evidence="6">
    <location>
        <position position="134"/>
    </location>
</feature>
<keyword evidence="9" id="KW-1185">Reference proteome</keyword>
<dbReference type="CDD" id="cd08991">
    <property type="entry name" value="GH43_HoAraf43-like"/>
    <property type="match status" value="1"/>
</dbReference>
<name>A0A7Y0LX14_CELFI</name>
<keyword evidence="4" id="KW-0119">Carbohydrate metabolism</keyword>
<evidence type="ECO:0000313" key="8">
    <source>
        <dbReference type="EMBL" id="NMR19446.1"/>
    </source>
</evidence>
<evidence type="ECO:0000256" key="5">
    <source>
        <dbReference type="ARBA" id="ARBA00023295"/>
    </source>
</evidence>
<dbReference type="PANTHER" id="PTHR43772:SF2">
    <property type="entry name" value="PUTATIVE (AFU_ORTHOLOGUE AFUA_2G04480)-RELATED"/>
    <property type="match status" value="1"/>
</dbReference>
<dbReference type="GO" id="GO:0045493">
    <property type="term" value="P:xylan catabolic process"/>
    <property type="evidence" value="ECO:0007669"/>
    <property type="project" value="UniProtKB-KW"/>
</dbReference>
<evidence type="ECO:0000256" key="3">
    <source>
        <dbReference type="ARBA" id="ARBA00022801"/>
    </source>
</evidence>
<keyword evidence="5 7" id="KW-0326">Glycosidase</keyword>
<comment type="caution">
    <text evidence="8">The sequence shown here is derived from an EMBL/GenBank/DDBJ whole genome shotgun (WGS) entry which is preliminary data.</text>
</comment>
<dbReference type="EMBL" id="JABCJJ010000004">
    <property type="protein sequence ID" value="NMR19446.1"/>
    <property type="molecule type" value="Genomic_DNA"/>
</dbReference>
<protein>
    <submittedName>
        <fullName evidence="8">Family 43 glycosylhydrolase</fullName>
    </submittedName>
</protein>
<gene>
    <name evidence="8" type="ORF">HIR71_04285</name>
</gene>
<dbReference type="Pfam" id="PF04616">
    <property type="entry name" value="Glyco_hydro_43"/>
    <property type="match status" value="1"/>
</dbReference>
<dbReference type="AlphaFoldDB" id="A0A7Y0LX14"/>
<evidence type="ECO:0000256" key="6">
    <source>
        <dbReference type="PIRSR" id="PIRSR606710-2"/>
    </source>
</evidence>
<keyword evidence="2" id="KW-0624">Polysaccharide degradation</keyword>
<dbReference type="Proteomes" id="UP000562124">
    <property type="component" value="Unassembled WGS sequence"/>
</dbReference>
<reference evidence="8 9" key="1">
    <citation type="submission" date="2020-04" db="EMBL/GenBank/DDBJ databases">
        <title>Sequencing and Assembly of C. fimi.</title>
        <authorList>
            <person name="Ramsey A.R."/>
        </authorList>
    </citation>
    <scope>NUCLEOTIDE SEQUENCE [LARGE SCALE GENOMIC DNA]</scope>
    <source>
        <strain evidence="8 9">SB</strain>
    </source>
</reference>
<sequence length="315" mass="35424">MSSDHEERRPAFDGYFADPFVLRTGGGYVGYGTVPPEVPGGGARRDGREFRLLTSDDLTRWTDVGGALERLPAEAGADYWAPEVAEHDGRFYLYYSVGHGDAGHHLRVAVADQATGPFVDSGVDLTPDELFAIDPHPFRDADGTWYLFFARDELEGERVGTMLAVDRLEGMTALAGEARTILRPDADWQVYQRARSMYGQVYDWHTLEGPFVRRRDGRFYLFFSGGSWLNETYGVAWAEADHPLGPWERPAEPRRVLHSVEGRVIGPGHNSIVTGPDGQDRIVYHAWDRAQTMRRMFIERLRWTDGGPRVDGFTG</sequence>
<dbReference type="InterPro" id="IPR023296">
    <property type="entry name" value="Glyco_hydro_beta-prop_sf"/>
</dbReference>
<dbReference type="Gene3D" id="2.115.10.20">
    <property type="entry name" value="Glycosyl hydrolase domain, family 43"/>
    <property type="match status" value="1"/>
</dbReference>
<accession>A0A7Y0LX14</accession>
<dbReference type="PANTHER" id="PTHR43772">
    <property type="entry name" value="ENDO-1,4-BETA-XYLANASE"/>
    <property type="match status" value="1"/>
</dbReference>
<dbReference type="InterPro" id="IPR052176">
    <property type="entry name" value="Glycosyl_Hydrlase_43_Enz"/>
</dbReference>
<comment type="similarity">
    <text evidence="1 7">Belongs to the glycosyl hydrolase 43 family.</text>
</comment>
<evidence type="ECO:0000313" key="9">
    <source>
        <dbReference type="Proteomes" id="UP000562124"/>
    </source>
</evidence>